<dbReference type="InterPro" id="IPR001128">
    <property type="entry name" value="Cyt_P450"/>
</dbReference>
<comment type="pathway">
    <text evidence="2">Secondary metabolite biosynthesis.</text>
</comment>
<feature type="binding site" description="axial binding residue" evidence="9">
    <location>
        <position position="484"/>
    </location>
    <ligand>
        <name>heme</name>
        <dbReference type="ChEBI" id="CHEBI:30413"/>
    </ligand>
    <ligandPart>
        <name>Fe</name>
        <dbReference type="ChEBI" id="CHEBI:18248"/>
    </ligandPart>
</feature>
<reference evidence="10 11" key="1">
    <citation type="journal article" date="2015" name="Sci. Rep.">
        <title>Chromosome-level genome map provides insights into diverse defense mechanisms in the medicinal fungus Ganoderma sinense.</title>
        <authorList>
            <person name="Zhu Y."/>
            <person name="Xu J."/>
            <person name="Sun C."/>
            <person name="Zhou S."/>
            <person name="Xu H."/>
            <person name="Nelson D.R."/>
            <person name="Qian J."/>
            <person name="Song J."/>
            <person name="Luo H."/>
            <person name="Xiang L."/>
            <person name="Li Y."/>
            <person name="Xu Z."/>
            <person name="Ji A."/>
            <person name="Wang L."/>
            <person name="Lu S."/>
            <person name="Hayward A."/>
            <person name="Sun W."/>
            <person name="Li X."/>
            <person name="Schwartz D.C."/>
            <person name="Wang Y."/>
            <person name="Chen S."/>
        </authorList>
    </citation>
    <scope>NUCLEOTIDE SEQUENCE [LARGE SCALE GENOMIC DNA]</scope>
    <source>
        <strain evidence="10 11">ZZ0214-1</strain>
    </source>
</reference>
<dbReference type="InterPro" id="IPR050121">
    <property type="entry name" value="Cytochrome_P450_monoxygenase"/>
</dbReference>
<evidence type="ECO:0000313" key="10">
    <source>
        <dbReference type="EMBL" id="PIL27477.1"/>
    </source>
</evidence>
<proteinExistence type="inferred from homology"/>
<keyword evidence="6" id="KW-0560">Oxidoreductase</keyword>
<evidence type="ECO:0000256" key="5">
    <source>
        <dbReference type="ARBA" id="ARBA00022723"/>
    </source>
</evidence>
<dbReference type="Gene3D" id="1.10.630.10">
    <property type="entry name" value="Cytochrome P450"/>
    <property type="match status" value="1"/>
</dbReference>
<evidence type="ECO:0000256" key="7">
    <source>
        <dbReference type="ARBA" id="ARBA00023004"/>
    </source>
</evidence>
<dbReference type="EMBL" id="AYKW01000034">
    <property type="protein sequence ID" value="PIL27477.1"/>
    <property type="molecule type" value="Genomic_DNA"/>
</dbReference>
<dbReference type="SUPFAM" id="SSF48264">
    <property type="entry name" value="Cytochrome P450"/>
    <property type="match status" value="1"/>
</dbReference>
<comment type="similarity">
    <text evidence="3">Belongs to the cytochrome P450 family.</text>
</comment>
<sequence length="544" mass="61600">MEGVSVLQVAVATVIGYISWYLLKPCVVRSPLDNVPGPPRQSWLYGNLTQFLTQACWDFRDELVRKYPGRVIRLHGVLGARMILVWDVKAMHHIFIKEQDIYEEPVGVKRETIGTGEQHKRQRKMLNPVFSVKHLREMTPLFYQVIHRTRDAIMTRVRADDASKDGVELDMVSWSGRTTLEVLGQAGLGHSFDPLTGDRADEFATAVREFFPQLVRSVTFRTLMPHASKLGPASFRRWVVERTPLDYVQQMRRITDTLHDRSVKIFREKKALLEKGDDALKHQIGEGRDIMSILLRANMSASENDKLPDDELIGQVSTMILAGMDTTANSLARVLQLLADHPEVQEKLRQEIFQAVEAEGDGDMLDYDKFMELPYLEAICRETLRVYPGVTILFRNTAKDVILPLSEPIRLRDGTLVDAIPIPKGTRVIPNVGASNVDPALWGPDAHVWRPERWLEPLPRAVEEAHIPGVYSHMMTFIGGNKACIGFRLAQVEMKTFLLVLLQHFKFKPSGKKIIWNFAGVQYPAVGEIGSDPELPLLVSPLHP</sequence>
<evidence type="ECO:0000256" key="2">
    <source>
        <dbReference type="ARBA" id="ARBA00005179"/>
    </source>
</evidence>
<evidence type="ECO:0000256" key="3">
    <source>
        <dbReference type="ARBA" id="ARBA00010617"/>
    </source>
</evidence>
<name>A0A2G8S161_9APHY</name>
<dbReference type="PANTHER" id="PTHR24305:SF166">
    <property type="entry name" value="CYTOCHROME P450 12A4, MITOCHONDRIAL-RELATED"/>
    <property type="match status" value="1"/>
</dbReference>
<dbReference type="AlphaFoldDB" id="A0A2G8S161"/>
<evidence type="ECO:0000313" key="11">
    <source>
        <dbReference type="Proteomes" id="UP000230002"/>
    </source>
</evidence>
<accession>A0A2G8S161</accession>
<evidence type="ECO:0000256" key="1">
    <source>
        <dbReference type="ARBA" id="ARBA00001971"/>
    </source>
</evidence>
<dbReference type="InterPro" id="IPR002401">
    <property type="entry name" value="Cyt_P450_E_grp-I"/>
</dbReference>
<dbReference type="GO" id="GO:0016705">
    <property type="term" value="F:oxidoreductase activity, acting on paired donors, with incorporation or reduction of molecular oxygen"/>
    <property type="evidence" value="ECO:0007669"/>
    <property type="project" value="InterPro"/>
</dbReference>
<dbReference type="CDD" id="cd11069">
    <property type="entry name" value="CYP_FUM15-like"/>
    <property type="match status" value="1"/>
</dbReference>
<keyword evidence="4 9" id="KW-0349">Heme</keyword>
<evidence type="ECO:0000256" key="9">
    <source>
        <dbReference type="PIRSR" id="PIRSR602401-1"/>
    </source>
</evidence>
<dbReference type="PANTHER" id="PTHR24305">
    <property type="entry name" value="CYTOCHROME P450"/>
    <property type="match status" value="1"/>
</dbReference>
<dbReference type="Pfam" id="PF00067">
    <property type="entry name" value="p450"/>
    <property type="match status" value="1"/>
</dbReference>
<evidence type="ECO:0000256" key="4">
    <source>
        <dbReference type="ARBA" id="ARBA00022617"/>
    </source>
</evidence>
<dbReference type="GO" id="GO:0004497">
    <property type="term" value="F:monooxygenase activity"/>
    <property type="evidence" value="ECO:0007669"/>
    <property type="project" value="UniProtKB-KW"/>
</dbReference>
<dbReference type="PRINTS" id="PR00463">
    <property type="entry name" value="EP450I"/>
</dbReference>
<organism evidence="10 11">
    <name type="scientific">Ganoderma sinense ZZ0214-1</name>
    <dbReference type="NCBI Taxonomy" id="1077348"/>
    <lineage>
        <taxon>Eukaryota</taxon>
        <taxon>Fungi</taxon>
        <taxon>Dikarya</taxon>
        <taxon>Basidiomycota</taxon>
        <taxon>Agaricomycotina</taxon>
        <taxon>Agaricomycetes</taxon>
        <taxon>Polyporales</taxon>
        <taxon>Polyporaceae</taxon>
        <taxon>Ganoderma</taxon>
    </lineage>
</organism>
<evidence type="ECO:0000256" key="6">
    <source>
        <dbReference type="ARBA" id="ARBA00023002"/>
    </source>
</evidence>
<comment type="cofactor">
    <cofactor evidence="1 9">
        <name>heme</name>
        <dbReference type="ChEBI" id="CHEBI:30413"/>
    </cofactor>
</comment>
<dbReference type="InterPro" id="IPR036396">
    <property type="entry name" value="Cyt_P450_sf"/>
</dbReference>
<keyword evidence="11" id="KW-1185">Reference proteome</keyword>
<keyword evidence="7 9" id="KW-0408">Iron</keyword>
<protein>
    <submittedName>
        <fullName evidence="10">Cytochrome P450</fullName>
    </submittedName>
</protein>
<dbReference type="STRING" id="1077348.A0A2G8S161"/>
<dbReference type="GO" id="GO:0005506">
    <property type="term" value="F:iron ion binding"/>
    <property type="evidence" value="ECO:0007669"/>
    <property type="project" value="InterPro"/>
</dbReference>
<dbReference type="OrthoDB" id="1470350at2759"/>
<gene>
    <name evidence="10" type="ORF">GSI_10627</name>
</gene>
<evidence type="ECO:0000256" key="8">
    <source>
        <dbReference type="ARBA" id="ARBA00023033"/>
    </source>
</evidence>
<keyword evidence="5 9" id="KW-0479">Metal-binding</keyword>
<dbReference type="PRINTS" id="PR00385">
    <property type="entry name" value="P450"/>
</dbReference>
<dbReference type="GO" id="GO:0020037">
    <property type="term" value="F:heme binding"/>
    <property type="evidence" value="ECO:0007669"/>
    <property type="project" value="InterPro"/>
</dbReference>
<keyword evidence="8" id="KW-0503">Monooxygenase</keyword>
<comment type="caution">
    <text evidence="10">The sequence shown here is derived from an EMBL/GenBank/DDBJ whole genome shotgun (WGS) entry which is preliminary data.</text>
</comment>
<dbReference type="Proteomes" id="UP000230002">
    <property type="component" value="Unassembled WGS sequence"/>
</dbReference>